<dbReference type="Pfam" id="PF07995">
    <property type="entry name" value="GSDH"/>
    <property type="match status" value="1"/>
</dbReference>
<keyword evidence="5" id="KW-1185">Reference proteome</keyword>
<proteinExistence type="predicted"/>
<dbReference type="Pfam" id="PF00553">
    <property type="entry name" value="CBM_2"/>
    <property type="match status" value="1"/>
</dbReference>
<evidence type="ECO:0000259" key="3">
    <source>
        <dbReference type="PROSITE" id="PS51173"/>
    </source>
</evidence>
<feature type="compositionally biased region" description="Basic and acidic residues" evidence="1">
    <location>
        <begin position="375"/>
        <end position="384"/>
    </location>
</feature>
<gene>
    <name evidence="4" type="ORF">Vqi01_27120</name>
</gene>
<dbReference type="RefSeq" id="WP_204035114.1">
    <property type="nucleotide sequence ID" value="NZ_BOPC01000034.1"/>
</dbReference>
<dbReference type="Gene3D" id="2.60.40.290">
    <property type="match status" value="1"/>
</dbReference>
<dbReference type="SUPFAM" id="SSF50952">
    <property type="entry name" value="Soluble quinoprotein glucose dehydrogenase"/>
    <property type="match status" value="1"/>
</dbReference>
<dbReference type="Proteomes" id="UP000653076">
    <property type="component" value="Unassembled WGS sequence"/>
</dbReference>
<dbReference type="InterPro" id="IPR012291">
    <property type="entry name" value="CBM2_carb-bd_dom_sf"/>
</dbReference>
<dbReference type="InterPro" id="IPR008965">
    <property type="entry name" value="CBM2/CBM3_carb-bd_dom_sf"/>
</dbReference>
<dbReference type="SUPFAM" id="SSF63825">
    <property type="entry name" value="YWTD domain"/>
    <property type="match status" value="1"/>
</dbReference>
<keyword evidence="2" id="KW-0732">Signal</keyword>
<sequence length="518" mass="54152">MKIRLALGAALAAGLVAGVGGLASATPTTDAPPATVGDPMPAVAAGKPMPGVAADQPPGALAVGDFDFTRPETVATGLQVPWGMDFLPDGSALVAQRPGQVVRVRPGQPPEPVAMISGVTATGEGGLLGLAVSPSYAQDGWIYVYFTTATDNRIARFRLTAPQNQEPILTGLARASIHDGGRIAFGPDGLLYVGVGDAGQTASAQDPQSRNGKILRIRPDGSIPPGNPMAGSPVYSLGHRNVQGLAWDAQGRLYATEFGQNTWDEINLIVAGGNYGWPTVEGRAGDPRFRDPLLTWTPAEASPSGAAIAGNRLFVAALRGTRLWNVPLNGSGGVGTPTAELLGTYGRLRTVEHGPDGWLWVTTSNRDGRGTPAANDDRILRFPPRDGTTQPPTPTPTRTPTMLPSTTQPPTFGPDACAVTWTVNQWNNGFTAEVRVTNRGPALTSWTLTWSFSGNQQVTGGWNAQITQSGQNVTARNAAWNGNVPTLGTASFGLQATYSGTNNRPANFRLNNNPCQTA</sequence>
<dbReference type="PROSITE" id="PS51173">
    <property type="entry name" value="CBM2"/>
    <property type="match status" value="1"/>
</dbReference>
<accession>A0ABQ4JBK0</accession>
<dbReference type="InterPro" id="IPR012938">
    <property type="entry name" value="Glc/Sorbosone_DH"/>
</dbReference>
<dbReference type="EMBL" id="BOPC01000034">
    <property type="protein sequence ID" value="GIJ27550.1"/>
    <property type="molecule type" value="Genomic_DNA"/>
</dbReference>
<evidence type="ECO:0000313" key="4">
    <source>
        <dbReference type="EMBL" id="GIJ27550.1"/>
    </source>
</evidence>
<dbReference type="PANTHER" id="PTHR19328:SF13">
    <property type="entry name" value="HIPL1 PROTEIN"/>
    <property type="match status" value="1"/>
</dbReference>
<evidence type="ECO:0000256" key="1">
    <source>
        <dbReference type="SAM" id="MobiDB-lite"/>
    </source>
</evidence>
<comment type="caution">
    <text evidence="4">The sequence shown here is derived from an EMBL/GenBank/DDBJ whole genome shotgun (WGS) entry which is preliminary data.</text>
</comment>
<feature type="signal peptide" evidence="2">
    <location>
        <begin position="1"/>
        <end position="25"/>
    </location>
</feature>
<dbReference type="InterPro" id="IPR001919">
    <property type="entry name" value="CBD2"/>
</dbReference>
<dbReference type="InterPro" id="IPR011042">
    <property type="entry name" value="6-blade_b-propeller_TolB-like"/>
</dbReference>
<dbReference type="PANTHER" id="PTHR19328">
    <property type="entry name" value="HEDGEHOG-INTERACTING PROTEIN"/>
    <property type="match status" value="1"/>
</dbReference>
<feature type="region of interest" description="Disordered" evidence="1">
    <location>
        <begin position="364"/>
        <end position="402"/>
    </location>
</feature>
<dbReference type="Gene3D" id="2.120.10.30">
    <property type="entry name" value="TolB, C-terminal domain"/>
    <property type="match status" value="1"/>
</dbReference>
<dbReference type="SMART" id="SM00637">
    <property type="entry name" value="CBD_II"/>
    <property type="match status" value="1"/>
</dbReference>
<name>A0ABQ4JBK0_9ACTN</name>
<feature type="domain" description="CBM2" evidence="3">
    <location>
        <begin position="410"/>
        <end position="518"/>
    </location>
</feature>
<dbReference type="SUPFAM" id="SSF49384">
    <property type="entry name" value="Carbohydrate-binding domain"/>
    <property type="match status" value="1"/>
</dbReference>
<reference evidence="4 5" key="1">
    <citation type="submission" date="2021-01" db="EMBL/GenBank/DDBJ databases">
        <title>Whole genome shotgun sequence of Verrucosispora qiuiae NBRC 106684.</title>
        <authorList>
            <person name="Komaki H."/>
            <person name="Tamura T."/>
        </authorList>
    </citation>
    <scope>NUCLEOTIDE SEQUENCE [LARGE SCALE GENOMIC DNA]</scope>
    <source>
        <strain evidence="4 5">NBRC 106684</strain>
    </source>
</reference>
<organism evidence="4 5">
    <name type="scientific">Micromonospora qiuiae</name>
    <dbReference type="NCBI Taxonomy" id="502268"/>
    <lineage>
        <taxon>Bacteria</taxon>
        <taxon>Bacillati</taxon>
        <taxon>Actinomycetota</taxon>
        <taxon>Actinomycetes</taxon>
        <taxon>Micromonosporales</taxon>
        <taxon>Micromonosporaceae</taxon>
        <taxon>Micromonospora</taxon>
    </lineage>
</organism>
<evidence type="ECO:0000256" key="2">
    <source>
        <dbReference type="SAM" id="SignalP"/>
    </source>
</evidence>
<dbReference type="InterPro" id="IPR011041">
    <property type="entry name" value="Quinoprot_gluc/sorb_DH_b-prop"/>
</dbReference>
<protein>
    <recommendedName>
        <fullName evidence="3">CBM2 domain-containing protein</fullName>
    </recommendedName>
</protein>
<evidence type="ECO:0000313" key="5">
    <source>
        <dbReference type="Proteomes" id="UP000653076"/>
    </source>
</evidence>
<feature type="chain" id="PRO_5045513462" description="CBM2 domain-containing protein" evidence="2">
    <location>
        <begin position="26"/>
        <end position="518"/>
    </location>
</feature>